<protein>
    <submittedName>
        <fullName evidence="2">Autism susceptibility gene 2 protein</fullName>
    </submittedName>
</protein>
<dbReference type="KEGG" id="pteh:111551851"/>
<dbReference type="AlphaFoldDB" id="A0A8C9I7L0"/>
<evidence type="ECO:0000256" key="1">
    <source>
        <dbReference type="SAM" id="MobiDB-lite"/>
    </source>
</evidence>
<reference evidence="2" key="2">
    <citation type="submission" date="2025-09" db="UniProtKB">
        <authorList>
            <consortium name="Ensembl"/>
        </authorList>
    </citation>
    <scope>IDENTIFICATION</scope>
</reference>
<accession>A0A8C9I7L0</accession>
<sequence length="115" mass="12524">MKLSAAPQVWHSLIFKSPCPLRQLPPASPGSPGLRVPAPHPRFAPRPRAPPRPPPRLCLGFFLSLLFCVRPDSAPETSHPAASDCQRPRTPRETQHTAILSGCQEKAAVPQLQPC</sequence>
<feature type="region of interest" description="Disordered" evidence="1">
    <location>
        <begin position="19"/>
        <end position="53"/>
    </location>
</feature>
<organism evidence="2 3">
    <name type="scientific">Piliocolobus tephrosceles</name>
    <name type="common">Ugandan red Colobus</name>
    <dbReference type="NCBI Taxonomy" id="591936"/>
    <lineage>
        <taxon>Eukaryota</taxon>
        <taxon>Metazoa</taxon>
        <taxon>Chordata</taxon>
        <taxon>Craniata</taxon>
        <taxon>Vertebrata</taxon>
        <taxon>Euteleostomi</taxon>
        <taxon>Mammalia</taxon>
        <taxon>Eutheria</taxon>
        <taxon>Euarchontoglires</taxon>
        <taxon>Primates</taxon>
        <taxon>Haplorrhini</taxon>
        <taxon>Catarrhini</taxon>
        <taxon>Cercopithecidae</taxon>
        <taxon>Colobinae</taxon>
        <taxon>Piliocolobus</taxon>
    </lineage>
</organism>
<feature type="region of interest" description="Disordered" evidence="1">
    <location>
        <begin position="73"/>
        <end position="96"/>
    </location>
</feature>
<gene>
    <name evidence="2" type="primary">LOC111551851</name>
</gene>
<feature type="compositionally biased region" description="Basic and acidic residues" evidence="1">
    <location>
        <begin position="86"/>
        <end position="95"/>
    </location>
</feature>
<evidence type="ECO:0000313" key="2">
    <source>
        <dbReference type="Ensembl" id="ENSPTEP00000032277.1"/>
    </source>
</evidence>
<evidence type="ECO:0000313" key="3">
    <source>
        <dbReference type="Proteomes" id="UP000694416"/>
    </source>
</evidence>
<name>A0A8C9I7L0_9PRIM</name>
<feature type="compositionally biased region" description="Pro residues" evidence="1">
    <location>
        <begin position="38"/>
        <end position="53"/>
    </location>
</feature>
<dbReference type="GeneID" id="111551851"/>
<dbReference type="Proteomes" id="UP000694416">
    <property type="component" value="Unplaced"/>
</dbReference>
<dbReference type="Ensembl" id="ENSPTET00000044399.1">
    <property type="protein sequence ID" value="ENSPTEP00000032277.1"/>
    <property type="gene ID" value="ENSPTEG00000031049.1"/>
</dbReference>
<reference evidence="2" key="1">
    <citation type="submission" date="2025-08" db="UniProtKB">
        <authorList>
            <consortium name="Ensembl"/>
        </authorList>
    </citation>
    <scope>IDENTIFICATION</scope>
</reference>
<keyword evidence="3" id="KW-1185">Reference proteome</keyword>
<dbReference type="RefSeq" id="XP_023081693.1">
    <property type="nucleotide sequence ID" value="XM_023225925.3"/>
</dbReference>
<proteinExistence type="predicted"/>